<dbReference type="SUPFAM" id="SSF51735">
    <property type="entry name" value="NAD(P)-binding Rossmann-fold domains"/>
    <property type="match status" value="1"/>
</dbReference>
<dbReference type="Gene3D" id="3.40.50.720">
    <property type="entry name" value="NAD(P)-binding Rossmann-like Domain"/>
    <property type="match status" value="1"/>
</dbReference>
<feature type="transmembrane region" description="Helical" evidence="1">
    <location>
        <begin position="101"/>
        <end position="122"/>
    </location>
</feature>
<comment type="caution">
    <text evidence="3">The sequence shown here is derived from an EMBL/GenBank/DDBJ whole genome shotgun (WGS) entry which is preliminary data.</text>
</comment>
<feature type="domain" description="Enoyl reductase (ER)" evidence="2">
    <location>
        <begin position="142"/>
        <end position="487"/>
    </location>
</feature>
<evidence type="ECO:0000313" key="3">
    <source>
        <dbReference type="EMBL" id="KAK9873825.1"/>
    </source>
</evidence>
<reference evidence="3 4" key="1">
    <citation type="submission" date="2023-03" db="EMBL/GenBank/DDBJ databases">
        <title>Genome insight into feeding habits of ladybird beetles.</title>
        <authorList>
            <person name="Li H.-S."/>
            <person name="Huang Y.-H."/>
            <person name="Pang H."/>
        </authorList>
    </citation>
    <scope>NUCLEOTIDE SEQUENCE [LARGE SCALE GENOMIC DNA]</scope>
    <source>
        <strain evidence="3">SYSU_2023b</strain>
        <tissue evidence="3">Whole body</tissue>
    </source>
</reference>
<evidence type="ECO:0000313" key="4">
    <source>
        <dbReference type="Proteomes" id="UP001431783"/>
    </source>
</evidence>
<name>A0AAW1TZ15_9CUCU</name>
<dbReference type="InterPro" id="IPR050700">
    <property type="entry name" value="YIM1/Zinc_Alcohol_DH_Fams"/>
</dbReference>
<dbReference type="GO" id="GO:0016491">
    <property type="term" value="F:oxidoreductase activity"/>
    <property type="evidence" value="ECO:0007669"/>
    <property type="project" value="InterPro"/>
</dbReference>
<keyword evidence="1" id="KW-0472">Membrane</keyword>
<sequence length="490" mass="55656">MDEFMFRGSQRFDTLQIQLGLVASRSRDLFHQCSEQSKALILQGWNSSKCIELQEVTRKIWHHIIEYAQILHSKVQFYTDPRRLYLNVIEVLRRNWTMKDIYLGFSCFLVGGMVGIAIGLAIRKNDTLTRYMHAIQCRYYLGPESVTVTVDAEAPHYFQDNEILVDVKAASVQIVDTYICNGYGRILRNILRKYYENSKSDLPVILGRDCTGIVTDIGKNVTRIEVGDEVWLTVPFWAQGTMCQTVAIPEIRVARKPKNIGFEGACSVPYAGCLALSALEKSNVTFENAQEKRLLVHKGCTPVGCVLIQILKHWGADVTSTCNKRALPVAKALGSDDVIIIDENDSNSEMGYKSLVKELELREKYDVIILTADCCVSIEQLHNFCRSKDSIIVSTLPCKLDSDSYGFFRRFLLRLYIWFQWRLEVFSGVSLNRYDEAHMCHSALDQLASLVKNGHLQTVVDKVFQPQDIDMAICHIESSDSIGSTVITFR</sequence>
<accession>A0AAW1TZ15</accession>
<dbReference type="PANTHER" id="PTHR11695">
    <property type="entry name" value="ALCOHOL DEHYDROGENASE RELATED"/>
    <property type="match status" value="1"/>
</dbReference>
<evidence type="ECO:0000259" key="2">
    <source>
        <dbReference type="SMART" id="SM00829"/>
    </source>
</evidence>
<dbReference type="Pfam" id="PF08240">
    <property type="entry name" value="ADH_N"/>
    <property type="match status" value="1"/>
</dbReference>
<evidence type="ECO:0000256" key="1">
    <source>
        <dbReference type="SAM" id="Phobius"/>
    </source>
</evidence>
<proteinExistence type="predicted"/>
<dbReference type="Proteomes" id="UP001431783">
    <property type="component" value="Unassembled WGS sequence"/>
</dbReference>
<dbReference type="InterPro" id="IPR020843">
    <property type="entry name" value="ER"/>
</dbReference>
<dbReference type="AlphaFoldDB" id="A0AAW1TZ15"/>
<dbReference type="GO" id="GO:0005739">
    <property type="term" value="C:mitochondrion"/>
    <property type="evidence" value="ECO:0007669"/>
    <property type="project" value="TreeGrafter"/>
</dbReference>
<keyword evidence="1" id="KW-0812">Transmembrane</keyword>
<keyword evidence="4" id="KW-1185">Reference proteome</keyword>
<dbReference type="InterPro" id="IPR036291">
    <property type="entry name" value="NAD(P)-bd_dom_sf"/>
</dbReference>
<dbReference type="InterPro" id="IPR013154">
    <property type="entry name" value="ADH-like_N"/>
</dbReference>
<keyword evidence="1" id="KW-1133">Transmembrane helix</keyword>
<dbReference type="PANTHER" id="PTHR11695:SF645">
    <property type="entry name" value="RETICULON-4-INTERACTING PROTEIN 1, MITOCHONDRIAL-LIKE PROTEIN"/>
    <property type="match status" value="1"/>
</dbReference>
<dbReference type="SUPFAM" id="SSF50129">
    <property type="entry name" value="GroES-like"/>
    <property type="match status" value="1"/>
</dbReference>
<dbReference type="SMART" id="SM00829">
    <property type="entry name" value="PKS_ER"/>
    <property type="match status" value="1"/>
</dbReference>
<dbReference type="Gene3D" id="3.90.180.10">
    <property type="entry name" value="Medium-chain alcohol dehydrogenases, catalytic domain"/>
    <property type="match status" value="1"/>
</dbReference>
<dbReference type="InterPro" id="IPR011032">
    <property type="entry name" value="GroES-like_sf"/>
</dbReference>
<dbReference type="EMBL" id="JARQZJ010000031">
    <property type="protein sequence ID" value="KAK9873825.1"/>
    <property type="molecule type" value="Genomic_DNA"/>
</dbReference>
<organism evidence="3 4">
    <name type="scientific">Henosepilachna vigintioctopunctata</name>
    <dbReference type="NCBI Taxonomy" id="420089"/>
    <lineage>
        <taxon>Eukaryota</taxon>
        <taxon>Metazoa</taxon>
        <taxon>Ecdysozoa</taxon>
        <taxon>Arthropoda</taxon>
        <taxon>Hexapoda</taxon>
        <taxon>Insecta</taxon>
        <taxon>Pterygota</taxon>
        <taxon>Neoptera</taxon>
        <taxon>Endopterygota</taxon>
        <taxon>Coleoptera</taxon>
        <taxon>Polyphaga</taxon>
        <taxon>Cucujiformia</taxon>
        <taxon>Coccinelloidea</taxon>
        <taxon>Coccinellidae</taxon>
        <taxon>Epilachninae</taxon>
        <taxon>Epilachnini</taxon>
        <taxon>Henosepilachna</taxon>
    </lineage>
</organism>
<gene>
    <name evidence="3" type="ORF">WA026_002183</name>
</gene>
<protein>
    <recommendedName>
        <fullName evidence="2">Enoyl reductase (ER) domain-containing protein</fullName>
    </recommendedName>
</protein>